<evidence type="ECO:0000313" key="2">
    <source>
        <dbReference type="Proteomes" id="UP001055811"/>
    </source>
</evidence>
<dbReference type="Proteomes" id="UP001055811">
    <property type="component" value="Linkage Group LG03"/>
</dbReference>
<comment type="caution">
    <text evidence="1">The sequence shown here is derived from an EMBL/GenBank/DDBJ whole genome shotgun (WGS) entry which is preliminary data.</text>
</comment>
<reference evidence="2" key="1">
    <citation type="journal article" date="2022" name="Mol. Ecol. Resour.">
        <title>The genomes of chicory, endive, great burdock and yacon provide insights into Asteraceae palaeo-polyploidization history and plant inulin production.</title>
        <authorList>
            <person name="Fan W."/>
            <person name="Wang S."/>
            <person name="Wang H."/>
            <person name="Wang A."/>
            <person name="Jiang F."/>
            <person name="Liu H."/>
            <person name="Zhao H."/>
            <person name="Xu D."/>
            <person name="Zhang Y."/>
        </authorList>
    </citation>
    <scope>NUCLEOTIDE SEQUENCE [LARGE SCALE GENOMIC DNA]</scope>
    <source>
        <strain evidence="2">cv. Punajuju</strain>
    </source>
</reference>
<keyword evidence="2" id="KW-1185">Reference proteome</keyword>
<name>A0ACB9F073_CICIN</name>
<sequence length="111" mass="11941">MNCSLFFFKICNQPPNLPDSPNPSAPSLDSLFSNSKSTIIISEILGDVGLELLKSFANVDCSYNLSPEDLCSNRQHYCEAAKGRLKVPGRAGLGIALLSAMARNVAQVQPL</sequence>
<evidence type="ECO:0000313" key="1">
    <source>
        <dbReference type="EMBL" id="KAI3764223.1"/>
    </source>
</evidence>
<protein>
    <submittedName>
        <fullName evidence="1">Uncharacterized protein</fullName>
    </submittedName>
</protein>
<accession>A0ACB9F073</accession>
<proteinExistence type="predicted"/>
<reference evidence="1 2" key="2">
    <citation type="journal article" date="2022" name="Mol. Ecol. Resour.">
        <title>The genomes of chicory, endive, great burdock and yacon provide insights into Asteraceae paleo-polyploidization history and plant inulin production.</title>
        <authorList>
            <person name="Fan W."/>
            <person name="Wang S."/>
            <person name="Wang H."/>
            <person name="Wang A."/>
            <person name="Jiang F."/>
            <person name="Liu H."/>
            <person name="Zhao H."/>
            <person name="Xu D."/>
            <person name="Zhang Y."/>
        </authorList>
    </citation>
    <scope>NUCLEOTIDE SEQUENCE [LARGE SCALE GENOMIC DNA]</scope>
    <source>
        <strain evidence="2">cv. Punajuju</strain>
        <tissue evidence="1">Leaves</tissue>
    </source>
</reference>
<gene>
    <name evidence="1" type="ORF">L2E82_14228</name>
</gene>
<dbReference type="EMBL" id="CM042011">
    <property type="protein sequence ID" value="KAI3764223.1"/>
    <property type="molecule type" value="Genomic_DNA"/>
</dbReference>
<organism evidence="1 2">
    <name type="scientific">Cichorium intybus</name>
    <name type="common">Chicory</name>
    <dbReference type="NCBI Taxonomy" id="13427"/>
    <lineage>
        <taxon>Eukaryota</taxon>
        <taxon>Viridiplantae</taxon>
        <taxon>Streptophyta</taxon>
        <taxon>Embryophyta</taxon>
        <taxon>Tracheophyta</taxon>
        <taxon>Spermatophyta</taxon>
        <taxon>Magnoliopsida</taxon>
        <taxon>eudicotyledons</taxon>
        <taxon>Gunneridae</taxon>
        <taxon>Pentapetalae</taxon>
        <taxon>asterids</taxon>
        <taxon>campanulids</taxon>
        <taxon>Asterales</taxon>
        <taxon>Asteraceae</taxon>
        <taxon>Cichorioideae</taxon>
        <taxon>Cichorieae</taxon>
        <taxon>Cichoriinae</taxon>
        <taxon>Cichorium</taxon>
    </lineage>
</organism>